<accession>R7V6Q7</accession>
<feature type="coiled-coil region" evidence="1">
    <location>
        <begin position="312"/>
        <end position="339"/>
    </location>
</feature>
<evidence type="ECO:0008006" key="6">
    <source>
        <dbReference type="Google" id="ProtNLM"/>
    </source>
</evidence>
<dbReference type="AlphaFoldDB" id="R7V6Q7"/>
<dbReference type="STRING" id="283909.R7V6Q7"/>
<evidence type="ECO:0000256" key="2">
    <source>
        <dbReference type="SAM" id="MobiDB-lite"/>
    </source>
</evidence>
<reference evidence="4" key="3">
    <citation type="submission" date="2015-06" db="UniProtKB">
        <authorList>
            <consortium name="EnsemblMetazoa"/>
        </authorList>
    </citation>
    <scope>IDENTIFICATION</scope>
</reference>
<sequence length="657" mass="77560">MAQNHRELITACVEVLNSFKNLPDDDHTFITEVFSGCVRYHSVISVVTEAFYNRDGKNVLRSEENLYRVFVYLAIFRLDELGMPHFRKFVRAVDLNKMHKFLNFFFNDKSIRTWMKDSWVKIYDTSFVQTTLLSSLLGWLPELEDLLQQMQKEITNKLKLKKETVSSTEVKPFNLTRPRPRSVPMPMPRRLICFSLNIKIPKLKPFKPTPKTTYEKPEEENIMAAIREKNRRRAEEHLMEASRQRFACANPEKSEKTQRRMRDILVEEEQKLDFERHKSHPFPKALLEYLFLCLVAHQDENIPIKLNATSILREGKLYRQREQEELKKLERLEAGAKDASDFFEWQRKMRKQDLEAQFADVERRRLEGKLSHEEAIIARQNLIQENQEKARSMREEAAGLMQAYMERKMQEEIETRELVEKVLDTHENAKEAKKKLQVYKAKIVQAVTEESRELMKQALEEAEAEMQQKMLLIRQIRAAQAVPKTKFKTVDLAENAGYGFLGEMSIVELKERLSLLRMNSEAEEENKRDDILNTKQEKEQLLMETLETINRHRTEQSKAAAIRLEERKKGHNAKAVVDDPKLIDLQRKLEEKRQERKAQQTRLKIQPNKKTSQKLKQINAAKHMMEESRWRELEQRQEKIARLTSTNNPGRRGVPTS</sequence>
<evidence type="ECO:0000256" key="1">
    <source>
        <dbReference type="SAM" id="Coils"/>
    </source>
</evidence>
<dbReference type="HOGENOM" id="CLU_013681_1_0_1"/>
<dbReference type="EnsemblMetazoa" id="CapteT191698">
    <property type="protein sequence ID" value="CapteP191698"/>
    <property type="gene ID" value="CapteG191698"/>
</dbReference>
<evidence type="ECO:0000313" key="3">
    <source>
        <dbReference type="EMBL" id="ELU14229.1"/>
    </source>
</evidence>
<organism evidence="3">
    <name type="scientific">Capitella teleta</name>
    <name type="common">Polychaete worm</name>
    <dbReference type="NCBI Taxonomy" id="283909"/>
    <lineage>
        <taxon>Eukaryota</taxon>
        <taxon>Metazoa</taxon>
        <taxon>Spiralia</taxon>
        <taxon>Lophotrochozoa</taxon>
        <taxon>Annelida</taxon>
        <taxon>Polychaeta</taxon>
        <taxon>Sedentaria</taxon>
        <taxon>Scolecida</taxon>
        <taxon>Capitellidae</taxon>
        <taxon>Capitella</taxon>
    </lineage>
</organism>
<dbReference type="EMBL" id="AMQN01004924">
    <property type="status" value="NOT_ANNOTATED_CDS"/>
    <property type="molecule type" value="Genomic_DNA"/>
</dbReference>
<evidence type="ECO:0000313" key="5">
    <source>
        <dbReference type="Proteomes" id="UP000014760"/>
    </source>
</evidence>
<evidence type="ECO:0000313" key="4">
    <source>
        <dbReference type="EnsemblMetazoa" id="CapteP191698"/>
    </source>
</evidence>
<reference evidence="5" key="1">
    <citation type="submission" date="2012-12" db="EMBL/GenBank/DDBJ databases">
        <authorList>
            <person name="Hellsten U."/>
            <person name="Grimwood J."/>
            <person name="Chapman J.A."/>
            <person name="Shapiro H."/>
            <person name="Aerts A."/>
            <person name="Otillar R.P."/>
            <person name="Terry A.Y."/>
            <person name="Boore J.L."/>
            <person name="Simakov O."/>
            <person name="Marletaz F."/>
            <person name="Cho S.-J."/>
            <person name="Edsinger-Gonzales E."/>
            <person name="Havlak P."/>
            <person name="Kuo D.-H."/>
            <person name="Larsson T."/>
            <person name="Lv J."/>
            <person name="Arendt D."/>
            <person name="Savage R."/>
            <person name="Osoegawa K."/>
            <person name="de Jong P."/>
            <person name="Lindberg D.R."/>
            <person name="Seaver E.C."/>
            <person name="Weisblat D.A."/>
            <person name="Putnam N.H."/>
            <person name="Grigoriev I.V."/>
            <person name="Rokhsar D.S."/>
        </authorList>
    </citation>
    <scope>NUCLEOTIDE SEQUENCE</scope>
    <source>
        <strain evidence="5">I ESC-2004</strain>
    </source>
</reference>
<keyword evidence="5" id="KW-1185">Reference proteome</keyword>
<proteinExistence type="predicted"/>
<feature type="compositionally biased region" description="Polar residues" evidence="2">
    <location>
        <begin position="600"/>
        <end position="616"/>
    </location>
</feature>
<reference evidence="3 5" key="2">
    <citation type="journal article" date="2013" name="Nature">
        <title>Insights into bilaterian evolution from three spiralian genomes.</title>
        <authorList>
            <person name="Simakov O."/>
            <person name="Marletaz F."/>
            <person name="Cho S.J."/>
            <person name="Edsinger-Gonzales E."/>
            <person name="Havlak P."/>
            <person name="Hellsten U."/>
            <person name="Kuo D.H."/>
            <person name="Larsson T."/>
            <person name="Lv J."/>
            <person name="Arendt D."/>
            <person name="Savage R."/>
            <person name="Osoegawa K."/>
            <person name="de Jong P."/>
            <person name="Grimwood J."/>
            <person name="Chapman J.A."/>
            <person name="Shapiro H."/>
            <person name="Aerts A."/>
            <person name="Otillar R.P."/>
            <person name="Terry A.Y."/>
            <person name="Boore J.L."/>
            <person name="Grigoriev I.V."/>
            <person name="Lindberg D.R."/>
            <person name="Seaver E.C."/>
            <person name="Weisblat D.A."/>
            <person name="Putnam N.H."/>
            <person name="Rokhsar D.S."/>
        </authorList>
    </citation>
    <scope>NUCLEOTIDE SEQUENCE</scope>
    <source>
        <strain evidence="3 5">I ESC-2004</strain>
    </source>
</reference>
<dbReference type="EMBL" id="KB294684">
    <property type="protein sequence ID" value="ELU14229.1"/>
    <property type="molecule type" value="Genomic_DNA"/>
</dbReference>
<dbReference type="PANTHER" id="PTHR34649:SF1">
    <property type="entry name" value="CILIA- AND FLAGELLA-ASSOCIATED PROTEIN 99"/>
    <property type="match status" value="1"/>
</dbReference>
<gene>
    <name evidence="3" type="ORF">CAPTEDRAFT_191698</name>
</gene>
<name>R7V6Q7_CAPTE</name>
<dbReference type="Proteomes" id="UP000014760">
    <property type="component" value="Unassembled WGS sequence"/>
</dbReference>
<protein>
    <recommendedName>
        <fullName evidence="6">Cilia- and flagella-associated protein 99</fullName>
    </recommendedName>
</protein>
<feature type="coiled-coil region" evidence="1">
    <location>
        <begin position="429"/>
        <end position="479"/>
    </location>
</feature>
<dbReference type="InterPro" id="IPR039341">
    <property type="entry name" value="CFAP99"/>
</dbReference>
<feature type="coiled-coil region" evidence="1">
    <location>
        <begin position="506"/>
        <end position="555"/>
    </location>
</feature>
<dbReference type="PANTHER" id="PTHR34649">
    <property type="entry name" value="CILIA- AND FLAGELLA-ASSOCIATED PROTEIN 99"/>
    <property type="match status" value="1"/>
</dbReference>
<feature type="region of interest" description="Disordered" evidence="2">
    <location>
        <begin position="591"/>
        <end position="657"/>
    </location>
</feature>
<keyword evidence="1" id="KW-0175">Coiled coil</keyword>
<feature type="compositionally biased region" description="Polar residues" evidence="2">
    <location>
        <begin position="643"/>
        <end position="657"/>
    </location>
</feature>
<dbReference type="OMA" id="VQDGRYC"/>
<dbReference type="OrthoDB" id="10262255at2759"/>
<feature type="compositionally biased region" description="Basic and acidic residues" evidence="2">
    <location>
        <begin position="623"/>
        <end position="641"/>
    </location>
</feature>